<evidence type="ECO:0000259" key="5">
    <source>
        <dbReference type="Pfam" id="PF13859"/>
    </source>
</evidence>
<keyword evidence="7" id="KW-0378">Hydrolase</keyword>
<feature type="domain" description="Sialidase" evidence="5">
    <location>
        <begin position="185"/>
        <end position="493"/>
    </location>
</feature>
<evidence type="ECO:0000256" key="3">
    <source>
        <dbReference type="ARBA" id="ARBA00012733"/>
    </source>
</evidence>
<dbReference type="InterPro" id="IPR011040">
    <property type="entry name" value="Sialidase"/>
</dbReference>
<dbReference type="STRING" id="485917.Phep_2214"/>
<dbReference type="Pfam" id="PF14873">
    <property type="entry name" value="BNR_assoc_N"/>
    <property type="match status" value="1"/>
</dbReference>
<feature type="domain" description="Sialidase N-terminal" evidence="6">
    <location>
        <begin position="26"/>
        <end position="155"/>
    </location>
</feature>
<accession>C6XY00</accession>
<proteinExistence type="inferred from homology"/>
<evidence type="ECO:0000259" key="6">
    <source>
        <dbReference type="Pfam" id="PF14873"/>
    </source>
</evidence>
<dbReference type="PANTHER" id="PTHR10628:SF30">
    <property type="entry name" value="EXO-ALPHA-SIALIDASE"/>
    <property type="match status" value="1"/>
</dbReference>
<dbReference type="Pfam" id="PF13859">
    <property type="entry name" value="BNR_3"/>
    <property type="match status" value="1"/>
</dbReference>
<dbReference type="EMBL" id="CP001681">
    <property type="protein sequence ID" value="ACU04418.1"/>
    <property type="molecule type" value="Genomic_DNA"/>
</dbReference>
<evidence type="ECO:0000313" key="7">
    <source>
        <dbReference type="EMBL" id="ACU04418.1"/>
    </source>
</evidence>
<dbReference type="EC" id="3.2.1.18" evidence="3"/>
<dbReference type="Proteomes" id="UP000000852">
    <property type="component" value="Chromosome"/>
</dbReference>
<dbReference type="GO" id="GO:0009313">
    <property type="term" value="P:oligosaccharide catabolic process"/>
    <property type="evidence" value="ECO:0007669"/>
    <property type="project" value="TreeGrafter"/>
</dbReference>
<sequence>MKAIKRILNISILCCLLPVITVAQASQATQKKYKIPVLKGRANNPVLRIKIELNEAAELQQIDILTKGTLRLNDIQDVKLLASGTDSALFKAEKAGMLRLFAAANAPLKEKTSLTGNLPLQKGINYLWLTLSLKATANAASFLNINATLVRLNKDSLKITPDNYANRLGIALRQHNQDQVHTYRIPGLATANDGTLLGIYDVRRDSGRDLQGNIDIGLSRSLDKGKTWQPMQIVMDMGTWGNLPEKFNGVSDANILVDKKTGHIFIAGLWMYGVINEQGKWLEGLTEQSKDWNHQWKTKGSQPGFEPKQTAQFLIVKSTDHGKTWSKPVNLTKMCKQEDWWLWAPAPGQGITMKNGTLVFPTQGRNASGKAFSNLTYSSDGGHTWKTSRAATQESTTENMVVELTDGTLMLNMRSNANSKDTSSTNGRAIAITNNMGQDWTLHPTSHQALPEPTCMASIIRHDFVQNGKKRSVLLFSNPDAKTARKNMTIKVSYDDGKTWSSDKKILLDEEKSRGYSCLTSIDNNTIGILYEGSQADMVFQTIKLDELL</sequence>
<dbReference type="PANTHER" id="PTHR10628">
    <property type="entry name" value="SIALIDASE"/>
    <property type="match status" value="1"/>
</dbReference>
<protein>
    <recommendedName>
        <fullName evidence="3">exo-alpha-sialidase</fullName>
        <ecNumber evidence="3">3.2.1.18</ecNumber>
    </recommendedName>
</protein>
<keyword evidence="8" id="KW-1185">Reference proteome</keyword>
<dbReference type="GO" id="GO:0004308">
    <property type="term" value="F:exo-alpha-sialidase activity"/>
    <property type="evidence" value="ECO:0007669"/>
    <property type="project" value="UniProtKB-EC"/>
</dbReference>
<dbReference type="RefSeq" id="WP_015808031.1">
    <property type="nucleotide sequence ID" value="NC_013061.1"/>
</dbReference>
<feature type="signal peptide" evidence="4">
    <location>
        <begin position="1"/>
        <end position="25"/>
    </location>
</feature>
<dbReference type="CDD" id="cd15482">
    <property type="entry name" value="Sialidase_non-viral"/>
    <property type="match status" value="1"/>
</dbReference>
<dbReference type="InterPro" id="IPR029456">
    <property type="entry name" value="Sialidase_N"/>
</dbReference>
<dbReference type="CAZy" id="GH33">
    <property type="family name" value="Glycoside Hydrolase Family 33"/>
</dbReference>
<evidence type="ECO:0000256" key="1">
    <source>
        <dbReference type="ARBA" id="ARBA00000427"/>
    </source>
</evidence>
<dbReference type="InterPro" id="IPR026856">
    <property type="entry name" value="Sialidase_fam"/>
</dbReference>
<feature type="chain" id="PRO_5002971941" description="exo-alpha-sialidase" evidence="4">
    <location>
        <begin position="26"/>
        <end position="549"/>
    </location>
</feature>
<comment type="catalytic activity">
    <reaction evidence="1">
        <text>Hydrolysis of alpha-(2-&gt;3)-, alpha-(2-&gt;6)-, alpha-(2-&gt;8)- glycosidic linkages of terminal sialic acid residues in oligosaccharides, glycoproteins, glycolipids, colominic acid and synthetic substrates.</text>
        <dbReference type="EC" id="3.2.1.18"/>
    </reaction>
</comment>
<dbReference type="OrthoDB" id="7294637at2"/>
<dbReference type="GO" id="GO:0005737">
    <property type="term" value="C:cytoplasm"/>
    <property type="evidence" value="ECO:0007669"/>
    <property type="project" value="TreeGrafter"/>
</dbReference>
<gene>
    <name evidence="7" type="ordered locus">Phep_2214</name>
</gene>
<reference evidence="7 8" key="1">
    <citation type="journal article" date="2009" name="Stand. Genomic Sci.">
        <title>Complete genome sequence of Pedobacter heparinus type strain (HIM 762-3).</title>
        <authorList>
            <person name="Han C."/>
            <person name="Spring S."/>
            <person name="Lapidus A."/>
            <person name="Del Rio T.G."/>
            <person name="Tice H."/>
            <person name="Copeland A."/>
            <person name="Cheng J.F."/>
            <person name="Lucas S."/>
            <person name="Chen F."/>
            <person name="Nolan M."/>
            <person name="Bruce D."/>
            <person name="Goodwin L."/>
            <person name="Pitluck S."/>
            <person name="Ivanova N."/>
            <person name="Mavromatis K."/>
            <person name="Mikhailova N."/>
            <person name="Pati A."/>
            <person name="Chen A."/>
            <person name="Palaniappan K."/>
            <person name="Land M."/>
            <person name="Hauser L."/>
            <person name="Chang Y.J."/>
            <person name="Jeffries C.C."/>
            <person name="Saunders E."/>
            <person name="Chertkov O."/>
            <person name="Brettin T."/>
            <person name="Goker M."/>
            <person name="Rohde M."/>
            <person name="Bristow J."/>
            <person name="Eisen J.A."/>
            <person name="Markowitz V."/>
            <person name="Hugenholtz P."/>
            <person name="Kyrpides N.C."/>
            <person name="Klenk H.P."/>
            <person name="Detter J.C."/>
        </authorList>
    </citation>
    <scope>NUCLEOTIDE SEQUENCE [LARGE SCALE GENOMIC DNA]</scope>
    <source>
        <strain evidence="8">ATCC 13125 / DSM 2366 / CIP 104194 / JCM 7457 / NBRC 12017 / NCIMB 9290 / NRRL B-14731 / HIM 762-3</strain>
    </source>
</reference>
<evidence type="ECO:0000313" key="8">
    <source>
        <dbReference type="Proteomes" id="UP000000852"/>
    </source>
</evidence>
<name>C6XY00_PEDHD</name>
<dbReference type="InterPro" id="IPR036278">
    <property type="entry name" value="Sialidase_sf"/>
</dbReference>
<dbReference type="HOGENOM" id="CLU_024620_0_0_10"/>
<dbReference type="KEGG" id="phe:Phep_2214"/>
<organism evidence="7 8">
    <name type="scientific">Pedobacter heparinus (strain ATCC 13125 / DSM 2366 / CIP 104194 / JCM 7457 / NBRC 12017 / NCIMB 9290 / NRRL B-14731 / HIM 762-3)</name>
    <dbReference type="NCBI Taxonomy" id="485917"/>
    <lineage>
        <taxon>Bacteria</taxon>
        <taxon>Pseudomonadati</taxon>
        <taxon>Bacteroidota</taxon>
        <taxon>Sphingobacteriia</taxon>
        <taxon>Sphingobacteriales</taxon>
        <taxon>Sphingobacteriaceae</taxon>
        <taxon>Pedobacter</taxon>
    </lineage>
</organism>
<evidence type="ECO:0000256" key="2">
    <source>
        <dbReference type="ARBA" id="ARBA00009348"/>
    </source>
</evidence>
<comment type="similarity">
    <text evidence="2">Belongs to the glycosyl hydrolase 33 family.</text>
</comment>
<evidence type="ECO:0000256" key="4">
    <source>
        <dbReference type="SAM" id="SignalP"/>
    </source>
</evidence>
<keyword evidence="4" id="KW-0732">Signal</keyword>
<dbReference type="Gene3D" id="2.60.40.1290">
    <property type="match status" value="2"/>
</dbReference>
<dbReference type="SUPFAM" id="SSF50939">
    <property type="entry name" value="Sialidases"/>
    <property type="match status" value="1"/>
</dbReference>
<dbReference type="AlphaFoldDB" id="C6XY00"/>
<keyword evidence="7" id="KW-0326">Glycosidase</keyword>
<dbReference type="eggNOG" id="COG4409">
    <property type="taxonomic scope" value="Bacteria"/>
</dbReference>
<dbReference type="Gene3D" id="2.120.10.10">
    <property type="match status" value="1"/>
</dbReference>
<dbReference type="GO" id="GO:0006689">
    <property type="term" value="P:ganglioside catabolic process"/>
    <property type="evidence" value="ECO:0007669"/>
    <property type="project" value="TreeGrafter"/>
</dbReference>
<dbReference type="GO" id="GO:0016020">
    <property type="term" value="C:membrane"/>
    <property type="evidence" value="ECO:0007669"/>
    <property type="project" value="TreeGrafter"/>
</dbReference>